<dbReference type="Gene3D" id="2.60.120.10">
    <property type="entry name" value="Jelly Rolls"/>
    <property type="match status" value="1"/>
</dbReference>
<dbReference type="EMBL" id="JACHIP010000004">
    <property type="protein sequence ID" value="MBB5058689.1"/>
    <property type="molecule type" value="Genomic_DNA"/>
</dbReference>
<reference evidence="1 2" key="1">
    <citation type="submission" date="2020-08" db="EMBL/GenBank/DDBJ databases">
        <title>Genomic Encyclopedia of Type Strains, Phase IV (KMG-V): Genome sequencing to study the core and pangenomes of soil and plant-associated prokaryotes.</title>
        <authorList>
            <person name="Whitman W."/>
        </authorList>
    </citation>
    <scope>NUCLEOTIDE SEQUENCE [LARGE SCALE GENOMIC DNA]</scope>
    <source>
        <strain evidence="1 2">M8UP14</strain>
    </source>
</reference>
<evidence type="ECO:0000313" key="2">
    <source>
        <dbReference type="Proteomes" id="UP000540989"/>
    </source>
</evidence>
<accession>A0A7W7ZF00</accession>
<dbReference type="Proteomes" id="UP000540989">
    <property type="component" value="Unassembled WGS sequence"/>
</dbReference>
<comment type="caution">
    <text evidence="1">The sequence shown here is derived from an EMBL/GenBank/DDBJ whole genome shotgun (WGS) entry which is preliminary data.</text>
</comment>
<keyword evidence="2" id="KW-1185">Reference proteome</keyword>
<dbReference type="SUPFAM" id="SSF51182">
    <property type="entry name" value="RmlC-like cupins"/>
    <property type="match status" value="1"/>
</dbReference>
<organism evidence="1 2">
    <name type="scientific">Granulicella aggregans</name>
    <dbReference type="NCBI Taxonomy" id="474949"/>
    <lineage>
        <taxon>Bacteria</taxon>
        <taxon>Pseudomonadati</taxon>
        <taxon>Acidobacteriota</taxon>
        <taxon>Terriglobia</taxon>
        <taxon>Terriglobales</taxon>
        <taxon>Acidobacteriaceae</taxon>
        <taxon>Granulicella</taxon>
    </lineage>
</organism>
<proteinExistence type="predicted"/>
<dbReference type="RefSeq" id="WP_184218725.1">
    <property type="nucleotide sequence ID" value="NZ_JACHIP010000004.1"/>
</dbReference>
<dbReference type="AlphaFoldDB" id="A0A7W7ZF00"/>
<gene>
    <name evidence="1" type="ORF">HDF16_003403</name>
</gene>
<name>A0A7W7ZF00_9BACT</name>
<dbReference type="InterPro" id="IPR011051">
    <property type="entry name" value="RmlC_Cupin_sf"/>
</dbReference>
<evidence type="ECO:0000313" key="1">
    <source>
        <dbReference type="EMBL" id="MBB5058689.1"/>
    </source>
</evidence>
<protein>
    <submittedName>
        <fullName evidence="1">Uncharacterized protein</fullName>
    </submittedName>
</protein>
<dbReference type="InterPro" id="IPR014710">
    <property type="entry name" value="RmlC-like_jellyroll"/>
</dbReference>
<sequence length="118" mass="13048">MPAPETSDWPDHLDALIAAPGHHRLLFENDAVRVVETILPPGERTPLHTHRWPGPLHLISWSDILRRDASGTVLMDSRTSGIERVAGVVTWGSALQPHTLENVGDATFRAITTELKHL</sequence>